<organism evidence="1 3">
    <name type="scientific">Sulfuracidifex tepidarius</name>
    <dbReference type="NCBI Taxonomy" id="1294262"/>
    <lineage>
        <taxon>Archaea</taxon>
        <taxon>Thermoproteota</taxon>
        <taxon>Thermoprotei</taxon>
        <taxon>Sulfolobales</taxon>
        <taxon>Sulfolobaceae</taxon>
        <taxon>Sulfuracidifex</taxon>
    </lineage>
</organism>
<evidence type="ECO:0000313" key="3">
    <source>
        <dbReference type="Proteomes" id="UP000322983"/>
    </source>
</evidence>
<dbReference type="EMBL" id="AP018929">
    <property type="protein sequence ID" value="BBG23273.1"/>
    <property type="molecule type" value="Genomic_DNA"/>
</dbReference>
<evidence type="ECO:0000313" key="4">
    <source>
        <dbReference type="Proteomes" id="UP000325030"/>
    </source>
</evidence>
<sequence>MEYRILGYDMQHIRAYLQPGEVIYAEGGHVVAKSPSVSIAFKAQGGLLKSLEREITGSRFFITELTGPGMVELSSFLPGRVIQIPLQGNGIKVESNSFLFAESGVQYSASLAPLGAGILGGEGIFLANFKGNGNVFVHALGGVSSYVLGPGEEIEVEAEHLLAFDENMQVTITRLGNLRTMILGEIEKEGIFFVKAVGPGRVWVHNVSLGQLVGKLARYFPAAQGGGPSVNLGGFQIGF</sequence>
<dbReference type="Proteomes" id="UP000322983">
    <property type="component" value="Chromosome"/>
</dbReference>
<protein>
    <recommendedName>
        <fullName evidence="5">TIGR00266 family protein</fullName>
    </recommendedName>
</protein>
<dbReference type="Proteomes" id="UP000325030">
    <property type="component" value="Chromosome"/>
</dbReference>
<dbReference type="STRING" id="1294262.GCA_001316085_01855"/>
<keyword evidence="3" id="KW-1185">Reference proteome</keyword>
<dbReference type="AlphaFoldDB" id="A0A510DSU8"/>
<reference evidence="4" key="1">
    <citation type="submission" date="2018-09" db="EMBL/GenBank/DDBJ databases">
        <title>Complete Genome Sequencing of Sulfolobus sp. JCM 16834.</title>
        <authorList>
            <person name="Kato S."/>
            <person name="Itoh T."/>
            <person name="Ohkuma M."/>
        </authorList>
    </citation>
    <scope>NUCLEOTIDE SEQUENCE [LARGE SCALE GENOMIC DNA]</scope>
    <source>
        <strain evidence="4">IC-007</strain>
    </source>
</reference>
<proteinExistence type="predicted"/>
<dbReference type="InterPro" id="IPR036983">
    <property type="entry name" value="AIM24_sf"/>
</dbReference>
<dbReference type="GeneID" id="41716988"/>
<dbReference type="InterPro" id="IPR016031">
    <property type="entry name" value="Trp_RNA-bd_attenuator-like_dom"/>
</dbReference>
<dbReference type="PANTHER" id="PTHR43657">
    <property type="entry name" value="TRYPTOPHAN RNA-BINDING ATTENUATOR PROTEIN-LIKE PROTEIN"/>
    <property type="match status" value="1"/>
</dbReference>
<dbReference type="EMBL" id="AP018930">
    <property type="protein sequence ID" value="BBG26025.1"/>
    <property type="molecule type" value="Genomic_DNA"/>
</dbReference>
<evidence type="ECO:0000313" key="2">
    <source>
        <dbReference type="EMBL" id="BBG26025.1"/>
    </source>
</evidence>
<dbReference type="RefSeq" id="WP_149528302.1">
    <property type="nucleotide sequence ID" value="NZ_AP018929.1"/>
</dbReference>
<evidence type="ECO:0000313" key="1">
    <source>
        <dbReference type="EMBL" id="BBG23273.1"/>
    </source>
</evidence>
<accession>A0A510DSU8</accession>
<dbReference type="Pfam" id="PF01987">
    <property type="entry name" value="AIM24"/>
    <property type="match status" value="1"/>
</dbReference>
<dbReference type="OrthoDB" id="7592at2157"/>
<dbReference type="InterPro" id="IPR002838">
    <property type="entry name" value="AIM24"/>
</dbReference>
<dbReference type="PANTHER" id="PTHR43657:SF1">
    <property type="entry name" value="ALTERED INHERITANCE OF MITOCHONDRIA PROTEIN 24, MITOCHONDRIAL"/>
    <property type="match status" value="1"/>
</dbReference>
<accession>A0A510E0K4</accession>
<reference evidence="1 3" key="2">
    <citation type="journal article" date="2020" name="Int. J. Syst. Evol. Microbiol.">
        <title>Sulfuracidifex tepidarius gen. nov., sp. nov. and transfer of Sulfolobus metallicus Huber and Stetter 1992 to the genus Sulfuracidifex as Sulfuracidifex metallicus comb. nov.</title>
        <authorList>
            <person name="Itoh T."/>
            <person name="Miura T."/>
            <person name="Sakai H.D."/>
            <person name="Kato S."/>
            <person name="Ohkuma M."/>
            <person name="Takashina T."/>
        </authorList>
    </citation>
    <scope>NUCLEOTIDE SEQUENCE [LARGE SCALE GENOMIC DNA]</scope>
    <source>
        <strain evidence="1 3">IC-006</strain>
        <strain evidence="2">IC-007</strain>
    </source>
</reference>
<gene>
    <name evidence="1" type="ORF">IC006_0557</name>
    <name evidence="2" type="ORF">IC007_0530</name>
</gene>
<evidence type="ECO:0008006" key="5">
    <source>
        <dbReference type="Google" id="ProtNLM"/>
    </source>
</evidence>
<name>A0A510DSU8_9CREN</name>
<dbReference type="Gene3D" id="3.60.160.10">
    <property type="entry name" value="Mitochondrial biogenesis AIM24"/>
    <property type="match status" value="1"/>
</dbReference>
<dbReference type="KEGG" id="step:IC006_0557"/>
<dbReference type="SUPFAM" id="SSF51219">
    <property type="entry name" value="TRAP-like"/>
    <property type="match status" value="1"/>
</dbReference>